<sequence length="482" mass="54879">MGKLRHLLAITGPQVKQHDDCDKQLTRRTRQSREETREEDLKKKIKRLVYRILRRTRTPAPSFQYSEVKIATAFATGPIPSAFTLHQLALQADDQQVATVELPLPAHADSVDARERLANYLLQLQLNLLGSGRKGRSRSCPCAAKAQAALTLLCDFGSALLANRAIDSDLSFQDEQGAYRFFSNAFQQSPSVGKIRHSDLKEVEIAYLILLIELTMCVQKLKDIVESILQSSISRHVLEVFERHMEPSQPTYRILLMPVDPDNGTPGCVDIYESQVPTFYIMYRRGLPIDLLIMKPGAEKVLLRNYFNNFPEFDSESIQTFYTARSTFSFNISDTPPSRRTSRSTTFIYNAALKSKGKKSWGTSWLNRLSIPRLGNLHFPEWGTWMKRERIIQTNYSGQQARGRAFQVNGNFNAPIENFHGRVNLHCDITVNCEGSGACTKQLIYNNSTRYHGRSRTRVRFLTGRRDKLRVKGSEPRITEVG</sequence>
<dbReference type="EMBL" id="ML119822">
    <property type="protein sequence ID" value="RPA73425.1"/>
    <property type="molecule type" value="Genomic_DNA"/>
</dbReference>
<accession>A0A3N4HHB5</accession>
<reference evidence="2 3" key="1">
    <citation type="journal article" date="2018" name="Nat. Ecol. Evol.">
        <title>Pezizomycetes genomes reveal the molecular basis of ectomycorrhizal truffle lifestyle.</title>
        <authorList>
            <person name="Murat C."/>
            <person name="Payen T."/>
            <person name="Noel B."/>
            <person name="Kuo A."/>
            <person name="Morin E."/>
            <person name="Chen J."/>
            <person name="Kohler A."/>
            <person name="Krizsan K."/>
            <person name="Balestrini R."/>
            <person name="Da Silva C."/>
            <person name="Montanini B."/>
            <person name="Hainaut M."/>
            <person name="Levati E."/>
            <person name="Barry K.W."/>
            <person name="Belfiori B."/>
            <person name="Cichocki N."/>
            <person name="Clum A."/>
            <person name="Dockter R.B."/>
            <person name="Fauchery L."/>
            <person name="Guy J."/>
            <person name="Iotti M."/>
            <person name="Le Tacon F."/>
            <person name="Lindquist E.A."/>
            <person name="Lipzen A."/>
            <person name="Malagnac F."/>
            <person name="Mello A."/>
            <person name="Molinier V."/>
            <person name="Miyauchi S."/>
            <person name="Poulain J."/>
            <person name="Riccioni C."/>
            <person name="Rubini A."/>
            <person name="Sitrit Y."/>
            <person name="Splivallo R."/>
            <person name="Traeger S."/>
            <person name="Wang M."/>
            <person name="Zifcakova L."/>
            <person name="Wipf D."/>
            <person name="Zambonelli A."/>
            <person name="Paolocci F."/>
            <person name="Nowrousian M."/>
            <person name="Ottonello S."/>
            <person name="Baldrian P."/>
            <person name="Spatafora J.W."/>
            <person name="Henrissat B."/>
            <person name="Nagy L.G."/>
            <person name="Aury J.M."/>
            <person name="Wincker P."/>
            <person name="Grigoriev I.V."/>
            <person name="Bonfante P."/>
            <person name="Martin F.M."/>
        </authorList>
    </citation>
    <scope>NUCLEOTIDE SEQUENCE [LARGE SCALE GENOMIC DNA]</scope>
    <source>
        <strain evidence="2 3">RN42</strain>
    </source>
</reference>
<dbReference type="Proteomes" id="UP000275078">
    <property type="component" value="Unassembled WGS sequence"/>
</dbReference>
<evidence type="ECO:0000313" key="2">
    <source>
        <dbReference type="EMBL" id="RPA73425.1"/>
    </source>
</evidence>
<feature type="region of interest" description="Disordered" evidence="1">
    <location>
        <begin position="19"/>
        <end position="39"/>
    </location>
</feature>
<keyword evidence="3" id="KW-1185">Reference proteome</keyword>
<dbReference type="AlphaFoldDB" id="A0A3N4HHB5"/>
<evidence type="ECO:0000313" key="3">
    <source>
        <dbReference type="Proteomes" id="UP000275078"/>
    </source>
</evidence>
<gene>
    <name evidence="2" type="ORF">BJ508DRAFT_419061</name>
</gene>
<organism evidence="2 3">
    <name type="scientific">Ascobolus immersus RN42</name>
    <dbReference type="NCBI Taxonomy" id="1160509"/>
    <lineage>
        <taxon>Eukaryota</taxon>
        <taxon>Fungi</taxon>
        <taxon>Dikarya</taxon>
        <taxon>Ascomycota</taxon>
        <taxon>Pezizomycotina</taxon>
        <taxon>Pezizomycetes</taxon>
        <taxon>Pezizales</taxon>
        <taxon>Ascobolaceae</taxon>
        <taxon>Ascobolus</taxon>
    </lineage>
</organism>
<protein>
    <submittedName>
        <fullName evidence="2">Uncharacterized protein</fullName>
    </submittedName>
</protein>
<name>A0A3N4HHB5_ASCIM</name>
<proteinExistence type="predicted"/>
<evidence type="ECO:0000256" key="1">
    <source>
        <dbReference type="SAM" id="MobiDB-lite"/>
    </source>
</evidence>